<comment type="subcellular location">
    <subcellularLocation>
        <location evidence="1">Cell inner membrane</location>
        <topology evidence="1">Multi-pass membrane protein</topology>
    </subcellularLocation>
</comment>
<keyword evidence="2" id="KW-1003">Cell membrane</keyword>
<evidence type="ECO:0000256" key="2">
    <source>
        <dbReference type="ARBA" id="ARBA00022519"/>
    </source>
</evidence>
<dbReference type="RefSeq" id="WP_269125614.1">
    <property type="nucleotide sequence ID" value="NZ_JAPUBN010000016.1"/>
</dbReference>
<proteinExistence type="inferred from homology"/>
<dbReference type="CDD" id="cd11386">
    <property type="entry name" value="MCP_signal"/>
    <property type="match status" value="1"/>
</dbReference>
<comment type="similarity">
    <text evidence="7">Belongs to the methyl-accepting chemotaxis (MCP) protein family.</text>
</comment>
<sequence length="534" mass="57638">MTINQMISTVIAIVVATTITLFTVTHINLNSNETAIKQQIKLSSAVATLKDARYYVVQVQQFLTDIGATRSNEALPEAKASLDGAINSFEHLIKILPDQQEHIKKLERQLNMAYTAGVKMGDAYINLGTEAGNKMMKGDGGLDDESSKLAEELDNLSLNLEKELDESAEKALKSIDNAGSIILVSLIVSAVLTLISILILRRRILPNLHRLDESLNNIASGSRDLTLRLKEDGNDELTAIAKSFNRFISSINALILDTQNKAFKLAEEGEQMSQSSQQTSKGMALLEAETQKIAVSIDEMQQTVHYVTEGAVRTADSAKQSDTDATQVEKIVGASVASISQLAKDVQQASEALLSLEENTANVGSILDVIRGIADQTNLLALNAAIEAARAGEYGRGFAVVADEVRTLARRTQESTEQIQTMISQLQQGAHDAVTVMANSRTQAETTVAEAHQASAALSRITLVINDISSMANEIATSMEQQHAVSDSINDRIQSIRKSAETTSVNAEQSRSASKEVLGYSSDLSKAMGAYKVK</sequence>
<keyword evidence="6 8" id="KW-0807">Transducer</keyword>
<feature type="domain" description="T-SNARE coiled-coil homology" evidence="12">
    <location>
        <begin position="448"/>
        <end position="510"/>
    </location>
</feature>
<evidence type="ECO:0000256" key="8">
    <source>
        <dbReference type="PROSITE-ProRule" id="PRU00284"/>
    </source>
</evidence>
<evidence type="ECO:0000256" key="7">
    <source>
        <dbReference type="ARBA" id="ARBA00029447"/>
    </source>
</evidence>
<evidence type="ECO:0000256" key="5">
    <source>
        <dbReference type="ARBA" id="ARBA00023136"/>
    </source>
</evidence>
<dbReference type="SMART" id="SM00283">
    <property type="entry name" value="MA"/>
    <property type="match status" value="1"/>
</dbReference>
<dbReference type="Gene3D" id="1.10.287.950">
    <property type="entry name" value="Methyl-accepting chemotaxis protein"/>
    <property type="match status" value="1"/>
</dbReference>
<dbReference type="InterPro" id="IPR000727">
    <property type="entry name" value="T_SNARE_dom"/>
</dbReference>
<keyword evidence="3 10" id="KW-0812">Transmembrane</keyword>
<dbReference type="PRINTS" id="PR00260">
    <property type="entry name" value="CHEMTRNSDUCR"/>
</dbReference>
<feature type="domain" description="HAMP" evidence="13">
    <location>
        <begin position="202"/>
        <end position="256"/>
    </location>
</feature>
<evidence type="ECO:0000256" key="4">
    <source>
        <dbReference type="ARBA" id="ARBA00022989"/>
    </source>
</evidence>
<feature type="domain" description="Methyl-accepting transducer" evidence="11">
    <location>
        <begin position="261"/>
        <end position="497"/>
    </location>
</feature>
<evidence type="ECO:0000256" key="1">
    <source>
        <dbReference type="ARBA" id="ARBA00004429"/>
    </source>
</evidence>
<feature type="compositionally biased region" description="Polar residues" evidence="9">
    <location>
        <begin position="499"/>
        <end position="512"/>
    </location>
</feature>
<dbReference type="InterPro" id="IPR003660">
    <property type="entry name" value="HAMP_dom"/>
</dbReference>
<dbReference type="InterPro" id="IPR004090">
    <property type="entry name" value="Chemotax_Me-accpt_rcpt"/>
</dbReference>
<feature type="transmembrane region" description="Helical" evidence="10">
    <location>
        <begin position="178"/>
        <end position="200"/>
    </location>
</feature>
<keyword evidence="15" id="KW-1185">Reference proteome</keyword>
<dbReference type="InterPro" id="IPR004089">
    <property type="entry name" value="MCPsignal_dom"/>
</dbReference>
<dbReference type="PROSITE" id="PS50885">
    <property type="entry name" value="HAMP"/>
    <property type="match status" value="1"/>
</dbReference>
<reference evidence="14" key="1">
    <citation type="submission" date="2022-12" db="EMBL/GenBank/DDBJ databases">
        <title>Marinomonas 15G1-11 sp. nov, isolated from marine algae.</title>
        <authorList>
            <person name="Butt M."/>
            <person name="Choi D.G."/>
            <person name="Kim J.M."/>
            <person name="Lee J.K."/>
            <person name="Baek J.H."/>
            <person name="Jeon C.O."/>
        </authorList>
    </citation>
    <scope>NUCLEOTIDE SEQUENCE</scope>
    <source>
        <strain evidence="14">15G1-11</strain>
    </source>
</reference>
<evidence type="ECO:0000259" key="12">
    <source>
        <dbReference type="PROSITE" id="PS50192"/>
    </source>
</evidence>
<feature type="region of interest" description="Disordered" evidence="9">
    <location>
        <begin position="499"/>
        <end position="518"/>
    </location>
</feature>
<accession>A0ABT4JUW6</accession>
<dbReference type="EMBL" id="JAPUBN010000016">
    <property type="protein sequence ID" value="MCZ2722184.1"/>
    <property type="molecule type" value="Genomic_DNA"/>
</dbReference>
<dbReference type="Pfam" id="PF00015">
    <property type="entry name" value="MCPsignal"/>
    <property type="match status" value="1"/>
</dbReference>
<dbReference type="Pfam" id="PF00672">
    <property type="entry name" value="HAMP"/>
    <property type="match status" value="1"/>
</dbReference>
<keyword evidence="2" id="KW-0997">Cell inner membrane</keyword>
<keyword evidence="4 10" id="KW-1133">Transmembrane helix</keyword>
<dbReference type="PROSITE" id="PS50192">
    <property type="entry name" value="T_SNARE"/>
    <property type="match status" value="1"/>
</dbReference>
<evidence type="ECO:0000259" key="13">
    <source>
        <dbReference type="PROSITE" id="PS50885"/>
    </source>
</evidence>
<dbReference type="SUPFAM" id="SSF58104">
    <property type="entry name" value="Methyl-accepting chemotaxis protein (MCP) signaling domain"/>
    <property type="match status" value="1"/>
</dbReference>
<organism evidence="14 15">
    <name type="scientific">Marinomonas phaeophyticola</name>
    <dbReference type="NCBI Taxonomy" id="3004091"/>
    <lineage>
        <taxon>Bacteria</taxon>
        <taxon>Pseudomonadati</taxon>
        <taxon>Pseudomonadota</taxon>
        <taxon>Gammaproteobacteria</taxon>
        <taxon>Oceanospirillales</taxon>
        <taxon>Oceanospirillaceae</taxon>
        <taxon>Marinomonas</taxon>
    </lineage>
</organism>
<dbReference type="CDD" id="cd06225">
    <property type="entry name" value="HAMP"/>
    <property type="match status" value="1"/>
</dbReference>
<name>A0ABT4JUW6_9GAMM</name>
<dbReference type="PANTHER" id="PTHR32089">
    <property type="entry name" value="METHYL-ACCEPTING CHEMOTAXIS PROTEIN MCPB"/>
    <property type="match status" value="1"/>
</dbReference>
<gene>
    <name evidence="14" type="ORF">O1D97_11165</name>
</gene>
<evidence type="ECO:0000256" key="9">
    <source>
        <dbReference type="SAM" id="MobiDB-lite"/>
    </source>
</evidence>
<evidence type="ECO:0000259" key="11">
    <source>
        <dbReference type="PROSITE" id="PS50111"/>
    </source>
</evidence>
<evidence type="ECO:0000313" key="15">
    <source>
        <dbReference type="Proteomes" id="UP001149719"/>
    </source>
</evidence>
<feature type="transmembrane region" description="Helical" evidence="10">
    <location>
        <begin position="7"/>
        <end position="29"/>
    </location>
</feature>
<dbReference type="SMART" id="SM00304">
    <property type="entry name" value="HAMP"/>
    <property type="match status" value="1"/>
</dbReference>
<evidence type="ECO:0000256" key="3">
    <source>
        <dbReference type="ARBA" id="ARBA00022692"/>
    </source>
</evidence>
<evidence type="ECO:0000313" key="14">
    <source>
        <dbReference type="EMBL" id="MCZ2722184.1"/>
    </source>
</evidence>
<evidence type="ECO:0000256" key="6">
    <source>
        <dbReference type="ARBA" id="ARBA00023224"/>
    </source>
</evidence>
<evidence type="ECO:0000256" key="10">
    <source>
        <dbReference type="SAM" id="Phobius"/>
    </source>
</evidence>
<protein>
    <submittedName>
        <fullName evidence="14">Methyl-accepting chemotaxis protein</fullName>
    </submittedName>
</protein>
<dbReference type="PANTHER" id="PTHR32089:SF119">
    <property type="entry name" value="METHYL-ACCEPTING CHEMOTAXIS PROTEIN CTPL"/>
    <property type="match status" value="1"/>
</dbReference>
<dbReference type="PROSITE" id="PS50111">
    <property type="entry name" value="CHEMOTAXIS_TRANSDUC_2"/>
    <property type="match status" value="1"/>
</dbReference>
<keyword evidence="5 10" id="KW-0472">Membrane</keyword>
<dbReference type="Proteomes" id="UP001149719">
    <property type="component" value="Unassembled WGS sequence"/>
</dbReference>
<comment type="caution">
    <text evidence="14">The sequence shown here is derived from an EMBL/GenBank/DDBJ whole genome shotgun (WGS) entry which is preliminary data.</text>
</comment>